<protein>
    <recommendedName>
        <fullName evidence="2">DUF7007 domain-containing protein</fullName>
    </recommendedName>
</protein>
<dbReference type="RefSeq" id="WP_174511238.1">
    <property type="nucleotide sequence ID" value="NZ_CABFMQ020000013.1"/>
</dbReference>
<evidence type="ECO:0000259" key="2">
    <source>
        <dbReference type="Pfam" id="PF22653"/>
    </source>
</evidence>
<reference evidence="3 4" key="1">
    <citation type="submission" date="2019-05" db="EMBL/GenBank/DDBJ databases">
        <authorList>
            <person name="Farhan Ul Haque M."/>
        </authorList>
    </citation>
    <scope>NUCLEOTIDE SEQUENCE [LARGE SCALE GENOMIC DNA]</scope>
    <source>
        <strain evidence="3">2</strain>
    </source>
</reference>
<feature type="region of interest" description="Disordered" evidence="1">
    <location>
        <begin position="81"/>
        <end position="106"/>
    </location>
</feature>
<keyword evidence="4" id="KW-1185">Reference proteome</keyword>
<proteinExistence type="predicted"/>
<dbReference type="EMBL" id="CABFMQ020000013">
    <property type="protein sequence ID" value="VTZ48746.1"/>
    <property type="molecule type" value="Genomic_DNA"/>
</dbReference>
<evidence type="ECO:0000256" key="1">
    <source>
        <dbReference type="SAM" id="MobiDB-lite"/>
    </source>
</evidence>
<organism evidence="3 4">
    <name type="scientific">Methylocella tundrae</name>
    <dbReference type="NCBI Taxonomy" id="227605"/>
    <lineage>
        <taxon>Bacteria</taxon>
        <taxon>Pseudomonadati</taxon>
        <taxon>Pseudomonadota</taxon>
        <taxon>Alphaproteobacteria</taxon>
        <taxon>Hyphomicrobiales</taxon>
        <taxon>Beijerinckiaceae</taxon>
        <taxon>Methylocella</taxon>
    </lineage>
</organism>
<evidence type="ECO:0000313" key="4">
    <source>
        <dbReference type="Proteomes" id="UP000485880"/>
    </source>
</evidence>
<gene>
    <name evidence="3" type="ORF">MPC4_110046</name>
</gene>
<dbReference type="Pfam" id="PF22653">
    <property type="entry name" value="DUF7007"/>
    <property type="match status" value="1"/>
</dbReference>
<dbReference type="AlphaFoldDB" id="A0A8B6M1M3"/>
<dbReference type="Proteomes" id="UP000485880">
    <property type="component" value="Unassembled WGS sequence"/>
</dbReference>
<evidence type="ECO:0000313" key="3">
    <source>
        <dbReference type="EMBL" id="VTZ48746.1"/>
    </source>
</evidence>
<dbReference type="InterPro" id="IPR054276">
    <property type="entry name" value="DUF7007"/>
</dbReference>
<name>A0A8B6M1M3_METTU</name>
<sequence>MPRFRILLVEEHVLSDSAEFFIDSDTPGGAATALIKARQAGLDEDTDTVHLPDGQRAQITPQNIVATRLFCVHLDENGDQIGTIEPDDPALRAKRAPQPSSALVSTKNDEHPRWLYDPTDWGGAYSWRDRWLLTQAADLSLGELREFASLVDGPPIYAARLPIAFDEDGLPDETQVDWFRSRSEAQTALALAWGKSPNPEYAVPAFSPWGPIETLRFIAPGIYTVSTPSHGGIHLSPTLNADMPDDMRSANGWYEEDCKWSLVALKYPAPFQAQTGVDPRQPSKTAYEFALECARHWYPDIFVRFVQDQQARQE</sequence>
<feature type="domain" description="DUF7007" evidence="2">
    <location>
        <begin position="204"/>
        <end position="311"/>
    </location>
</feature>
<comment type="caution">
    <text evidence="3">The sequence shown here is derived from an EMBL/GenBank/DDBJ whole genome shotgun (WGS) entry which is preliminary data.</text>
</comment>
<accession>A0A8B6M1M3</accession>